<evidence type="ECO:0000256" key="5">
    <source>
        <dbReference type="ARBA" id="ARBA00022989"/>
    </source>
</evidence>
<keyword evidence="4 7" id="KW-0812">Transmembrane</keyword>
<dbReference type="InterPro" id="IPR002781">
    <property type="entry name" value="TM_pro_TauE-like"/>
</dbReference>
<dbReference type="InterPro" id="IPR052017">
    <property type="entry name" value="TSUP"/>
</dbReference>
<dbReference type="AlphaFoldDB" id="T1CCR2"/>
<keyword evidence="5 7" id="KW-1133">Transmembrane helix</keyword>
<evidence type="ECO:0000313" key="8">
    <source>
        <dbReference type="EMBL" id="EQD79198.1"/>
    </source>
</evidence>
<dbReference type="Pfam" id="PF01925">
    <property type="entry name" value="TauE"/>
    <property type="match status" value="1"/>
</dbReference>
<evidence type="ECO:0000256" key="3">
    <source>
        <dbReference type="ARBA" id="ARBA00022475"/>
    </source>
</evidence>
<sequence length="185" mass="18845">MQLEIAIPLLILLAVVAGIVGALTGLGGGVVVIPTLVLLFGVPVPDAIGVGAVTILASSSAAGAAYVREHLSDLRIGMFLEIATVPGALIGASTTVLLTHASLGSILLIALGVVLLLIVPGTISRRHIELPEDVQPDARSRRLGLNGQYHDQVLDREVSYSAERTGPALGVMFAAGLASGMFGIG</sequence>
<protein>
    <submittedName>
        <fullName evidence="8">Membrane protein containing DUF81</fullName>
    </submittedName>
</protein>
<feature type="transmembrane region" description="Helical" evidence="7">
    <location>
        <begin position="9"/>
        <end position="42"/>
    </location>
</feature>
<evidence type="ECO:0000256" key="4">
    <source>
        <dbReference type="ARBA" id="ARBA00022692"/>
    </source>
</evidence>
<keyword evidence="6 7" id="KW-0472">Membrane</keyword>
<evidence type="ECO:0000256" key="6">
    <source>
        <dbReference type="ARBA" id="ARBA00023136"/>
    </source>
</evidence>
<name>T1CCR2_9ZZZZ</name>
<organism evidence="8">
    <name type="scientific">mine drainage metagenome</name>
    <dbReference type="NCBI Taxonomy" id="410659"/>
    <lineage>
        <taxon>unclassified sequences</taxon>
        <taxon>metagenomes</taxon>
        <taxon>ecological metagenomes</taxon>
    </lineage>
</organism>
<reference evidence="8" key="2">
    <citation type="journal article" date="2014" name="ISME J.">
        <title>Microbial stratification in low pH oxic and suboxic macroscopic growths along an acid mine drainage.</title>
        <authorList>
            <person name="Mendez-Garcia C."/>
            <person name="Mesa V."/>
            <person name="Sprenger R.R."/>
            <person name="Richter M."/>
            <person name="Diez M.S."/>
            <person name="Solano J."/>
            <person name="Bargiela R."/>
            <person name="Golyshina O.V."/>
            <person name="Manteca A."/>
            <person name="Ramos J.L."/>
            <person name="Gallego J.R."/>
            <person name="Llorente I."/>
            <person name="Martins Dos Santos V.A."/>
            <person name="Jensen O.N."/>
            <person name="Pelaez A.I."/>
            <person name="Sanchez J."/>
            <person name="Ferrer M."/>
        </authorList>
    </citation>
    <scope>NUCLEOTIDE SEQUENCE</scope>
</reference>
<comment type="caution">
    <text evidence="8">The sequence shown here is derived from an EMBL/GenBank/DDBJ whole genome shotgun (WGS) entry which is preliminary data.</text>
</comment>
<dbReference type="PANTHER" id="PTHR30269">
    <property type="entry name" value="TRANSMEMBRANE PROTEIN YFCA"/>
    <property type="match status" value="1"/>
</dbReference>
<feature type="transmembrane region" description="Helical" evidence="7">
    <location>
        <begin position="104"/>
        <end position="123"/>
    </location>
</feature>
<feature type="transmembrane region" description="Helical" evidence="7">
    <location>
        <begin position="48"/>
        <end position="67"/>
    </location>
</feature>
<dbReference type="EMBL" id="AUZY01000248">
    <property type="protein sequence ID" value="EQD79198.1"/>
    <property type="molecule type" value="Genomic_DNA"/>
</dbReference>
<feature type="transmembrane region" description="Helical" evidence="7">
    <location>
        <begin position="79"/>
        <end position="98"/>
    </location>
</feature>
<comment type="subcellular location">
    <subcellularLocation>
        <location evidence="1">Cell membrane</location>
        <topology evidence="1">Multi-pass membrane protein</topology>
    </subcellularLocation>
</comment>
<evidence type="ECO:0000256" key="7">
    <source>
        <dbReference type="SAM" id="Phobius"/>
    </source>
</evidence>
<proteinExistence type="predicted"/>
<dbReference type="GO" id="GO:0005886">
    <property type="term" value="C:plasma membrane"/>
    <property type="evidence" value="ECO:0007669"/>
    <property type="project" value="UniProtKB-SubCell"/>
</dbReference>
<keyword evidence="3" id="KW-1003">Cell membrane</keyword>
<gene>
    <name evidence="8" type="ORF">B1B_00323</name>
</gene>
<accession>T1CCR2</accession>
<reference evidence="8" key="1">
    <citation type="submission" date="2013-08" db="EMBL/GenBank/DDBJ databases">
        <authorList>
            <person name="Mendez C."/>
            <person name="Richter M."/>
            <person name="Ferrer M."/>
            <person name="Sanchez J."/>
        </authorList>
    </citation>
    <scope>NUCLEOTIDE SEQUENCE</scope>
</reference>
<dbReference type="PANTHER" id="PTHR30269:SF37">
    <property type="entry name" value="MEMBRANE TRANSPORTER PROTEIN"/>
    <property type="match status" value="1"/>
</dbReference>
<evidence type="ECO:0000256" key="1">
    <source>
        <dbReference type="ARBA" id="ARBA00004651"/>
    </source>
</evidence>
<evidence type="ECO:0000256" key="2">
    <source>
        <dbReference type="ARBA" id="ARBA00022448"/>
    </source>
</evidence>
<keyword evidence="2" id="KW-0813">Transport</keyword>
<feature type="non-terminal residue" evidence="8">
    <location>
        <position position="185"/>
    </location>
</feature>